<feature type="coiled-coil region" evidence="12">
    <location>
        <begin position="96"/>
        <end position="123"/>
    </location>
</feature>
<keyword evidence="4 11" id="KW-0132">Cell division</keyword>
<dbReference type="CDD" id="cd11565">
    <property type="entry name" value="RWD_Spc24"/>
    <property type="match status" value="1"/>
</dbReference>
<dbReference type="InterPro" id="IPR013252">
    <property type="entry name" value="Ndc80_Spc24"/>
</dbReference>
<evidence type="ECO:0000256" key="5">
    <source>
        <dbReference type="ARBA" id="ARBA00022776"/>
    </source>
</evidence>
<evidence type="ECO:0000256" key="10">
    <source>
        <dbReference type="ARBA" id="ARBA00023328"/>
    </source>
</evidence>
<keyword evidence="7 12" id="KW-0175">Coiled coil</keyword>
<comment type="subcellular location">
    <subcellularLocation>
        <location evidence="1">Cytoplasm</location>
        <location evidence="1">Cytoskeleton</location>
        <location evidence="1">Microtubule organizing center</location>
    </subcellularLocation>
    <subcellularLocation>
        <location evidence="11">Nucleus</location>
    </subcellularLocation>
    <subcellularLocation>
        <location evidence="11">Chromosome</location>
        <location evidence="11">Centromere</location>
        <location evidence="11">Kinetochore</location>
    </subcellularLocation>
</comment>
<comment type="subunit">
    <text evidence="11">Component of the NDC80 complex.</text>
</comment>
<dbReference type="EMBL" id="MU865349">
    <property type="protein sequence ID" value="KAK4226330.1"/>
    <property type="molecule type" value="Genomic_DNA"/>
</dbReference>
<dbReference type="GO" id="GO:0005815">
    <property type="term" value="C:microtubule organizing center"/>
    <property type="evidence" value="ECO:0007669"/>
    <property type="project" value="UniProtKB-SubCell"/>
</dbReference>
<evidence type="ECO:0000256" key="3">
    <source>
        <dbReference type="ARBA" id="ARBA00022454"/>
    </source>
</evidence>
<comment type="caution">
    <text evidence="13">The sequence shown here is derived from an EMBL/GenBank/DDBJ whole genome shotgun (WGS) entry which is preliminary data.</text>
</comment>
<keyword evidence="9 11" id="KW-0131">Cell cycle</keyword>
<accession>A0AAN7BN27</accession>
<dbReference type="AlphaFoldDB" id="A0AAN7BN27"/>
<keyword evidence="3 11" id="KW-0158">Chromosome</keyword>
<evidence type="ECO:0000256" key="12">
    <source>
        <dbReference type="SAM" id="Coils"/>
    </source>
</evidence>
<reference evidence="13" key="2">
    <citation type="submission" date="2023-05" db="EMBL/GenBank/DDBJ databases">
        <authorList>
            <consortium name="Lawrence Berkeley National Laboratory"/>
            <person name="Steindorff A."/>
            <person name="Hensen N."/>
            <person name="Bonometti L."/>
            <person name="Westerberg I."/>
            <person name="Brannstrom I.O."/>
            <person name="Guillou S."/>
            <person name="Cros-Aarteil S."/>
            <person name="Calhoun S."/>
            <person name="Haridas S."/>
            <person name="Kuo A."/>
            <person name="Mondo S."/>
            <person name="Pangilinan J."/>
            <person name="Riley R."/>
            <person name="Labutti K."/>
            <person name="Andreopoulos B."/>
            <person name="Lipzen A."/>
            <person name="Chen C."/>
            <person name="Yanf M."/>
            <person name="Daum C."/>
            <person name="Ng V."/>
            <person name="Clum A."/>
            <person name="Ohm R."/>
            <person name="Martin F."/>
            <person name="Silar P."/>
            <person name="Natvig D."/>
            <person name="Lalanne C."/>
            <person name="Gautier V."/>
            <person name="Ament-Velasquez S.L."/>
            <person name="Kruys A."/>
            <person name="Hutchinson M.I."/>
            <person name="Powell A.J."/>
            <person name="Barry K."/>
            <person name="Miller A.N."/>
            <person name="Grigoriev I.V."/>
            <person name="Debuchy R."/>
            <person name="Gladieux P."/>
            <person name="Thoren M.H."/>
            <person name="Johannesson H."/>
        </authorList>
    </citation>
    <scope>NUCLEOTIDE SEQUENCE</scope>
    <source>
        <strain evidence="13">CBS 990.96</strain>
    </source>
</reference>
<keyword evidence="10 11" id="KW-0137">Centromere</keyword>
<evidence type="ECO:0000256" key="7">
    <source>
        <dbReference type="ARBA" id="ARBA00023054"/>
    </source>
</evidence>
<organism evidence="13 14">
    <name type="scientific">Podospora fimiseda</name>
    <dbReference type="NCBI Taxonomy" id="252190"/>
    <lineage>
        <taxon>Eukaryota</taxon>
        <taxon>Fungi</taxon>
        <taxon>Dikarya</taxon>
        <taxon>Ascomycota</taxon>
        <taxon>Pezizomycotina</taxon>
        <taxon>Sordariomycetes</taxon>
        <taxon>Sordariomycetidae</taxon>
        <taxon>Sordariales</taxon>
        <taxon>Podosporaceae</taxon>
        <taxon>Podospora</taxon>
    </lineage>
</organism>
<keyword evidence="14" id="KW-1185">Reference proteome</keyword>
<evidence type="ECO:0000256" key="2">
    <source>
        <dbReference type="ARBA" id="ARBA00007804"/>
    </source>
</evidence>
<comment type="similarity">
    <text evidence="2 11">Belongs to the SPC24 family.</text>
</comment>
<evidence type="ECO:0000256" key="1">
    <source>
        <dbReference type="ARBA" id="ARBA00004267"/>
    </source>
</evidence>
<dbReference type="GO" id="GO:0031262">
    <property type="term" value="C:Ndc80 complex"/>
    <property type="evidence" value="ECO:0007669"/>
    <property type="project" value="TreeGrafter"/>
</dbReference>
<name>A0AAN7BN27_9PEZI</name>
<dbReference type="InterPro" id="IPR038066">
    <property type="entry name" value="Spc24_Fungi_globular_sf"/>
</dbReference>
<dbReference type="PANTHER" id="PTHR22142:SF2">
    <property type="entry name" value="KINETOCHORE PROTEIN SPC24"/>
    <property type="match status" value="1"/>
</dbReference>
<evidence type="ECO:0000256" key="11">
    <source>
        <dbReference type="RuleBase" id="RU368011"/>
    </source>
</evidence>
<protein>
    <recommendedName>
        <fullName evidence="11">Kinetochore protein Spc24</fullName>
    </recommendedName>
</protein>
<sequence>MLLEDPPSQLISHTIQNFNILPDKTCVSRISESLSTLQQARDLRLREAESSLKRLSRQLSTLSSQHQELVSSHSSSAHASQISKLDTQKFRVAKNVSDLEMETERLQTQLAEFNARLEELEMQGVDGEDSGTGGQLDDEVLLRLKVYRSLGIEIERDGKGDTWNKVVVRNDRRGDVHVVNVDNRKFSRFWYANYFWDNL</sequence>
<keyword evidence="5 11" id="KW-0498">Mitosis</keyword>
<keyword evidence="8 11" id="KW-0539">Nucleus</keyword>
<reference evidence="13" key="1">
    <citation type="journal article" date="2023" name="Mol. Phylogenet. Evol.">
        <title>Genome-scale phylogeny and comparative genomics of the fungal order Sordariales.</title>
        <authorList>
            <person name="Hensen N."/>
            <person name="Bonometti L."/>
            <person name="Westerberg I."/>
            <person name="Brannstrom I.O."/>
            <person name="Guillou S."/>
            <person name="Cros-Aarteil S."/>
            <person name="Calhoun S."/>
            <person name="Haridas S."/>
            <person name="Kuo A."/>
            <person name="Mondo S."/>
            <person name="Pangilinan J."/>
            <person name="Riley R."/>
            <person name="LaButti K."/>
            <person name="Andreopoulos B."/>
            <person name="Lipzen A."/>
            <person name="Chen C."/>
            <person name="Yan M."/>
            <person name="Daum C."/>
            <person name="Ng V."/>
            <person name="Clum A."/>
            <person name="Steindorff A."/>
            <person name="Ohm R.A."/>
            <person name="Martin F."/>
            <person name="Silar P."/>
            <person name="Natvig D.O."/>
            <person name="Lalanne C."/>
            <person name="Gautier V."/>
            <person name="Ament-Velasquez S.L."/>
            <person name="Kruys A."/>
            <person name="Hutchinson M.I."/>
            <person name="Powell A.J."/>
            <person name="Barry K."/>
            <person name="Miller A.N."/>
            <person name="Grigoriev I.V."/>
            <person name="Debuchy R."/>
            <person name="Gladieux P."/>
            <person name="Hiltunen Thoren M."/>
            <person name="Johannesson H."/>
        </authorList>
    </citation>
    <scope>NUCLEOTIDE SEQUENCE</scope>
    <source>
        <strain evidence="13">CBS 990.96</strain>
    </source>
</reference>
<evidence type="ECO:0000256" key="6">
    <source>
        <dbReference type="ARBA" id="ARBA00022838"/>
    </source>
</evidence>
<dbReference type="GO" id="GO:0008017">
    <property type="term" value="F:microtubule binding"/>
    <property type="evidence" value="ECO:0007669"/>
    <property type="project" value="TreeGrafter"/>
</dbReference>
<dbReference type="Proteomes" id="UP001301958">
    <property type="component" value="Unassembled WGS sequence"/>
</dbReference>
<dbReference type="GO" id="GO:0051301">
    <property type="term" value="P:cell division"/>
    <property type="evidence" value="ECO:0007669"/>
    <property type="project" value="UniProtKB-UniRule"/>
</dbReference>
<dbReference type="GO" id="GO:0007059">
    <property type="term" value="P:chromosome segregation"/>
    <property type="evidence" value="ECO:0007669"/>
    <property type="project" value="TreeGrafter"/>
</dbReference>
<evidence type="ECO:0000256" key="4">
    <source>
        <dbReference type="ARBA" id="ARBA00022618"/>
    </source>
</evidence>
<evidence type="ECO:0000313" key="14">
    <source>
        <dbReference type="Proteomes" id="UP001301958"/>
    </source>
</evidence>
<dbReference type="PANTHER" id="PTHR22142">
    <property type="match status" value="1"/>
</dbReference>
<gene>
    <name evidence="13" type="ORF">QBC38DRAFT_480689</name>
</gene>
<proteinExistence type="inferred from homology"/>
<keyword evidence="6 11" id="KW-0995">Kinetochore</keyword>
<evidence type="ECO:0000256" key="9">
    <source>
        <dbReference type="ARBA" id="ARBA00023306"/>
    </source>
</evidence>
<dbReference type="GO" id="GO:0005634">
    <property type="term" value="C:nucleus"/>
    <property type="evidence" value="ECO:0007669"/>
    <property type="project" value="UniProtKB-SubCell"/>
</dbReference>
<evidence type="ECO:0000313" key="13">
    <source>
        <dbReference type="EMBL" id="KAK4226330.1"/>
    </source>
</evidence>
<dbReference type="Gene3D" id="3.30.160.430">
    <property type="match status" value="1"/>
</dbReference>
<dbReference type="Pfam" id="PF08286">
    <property type="entry name" value="Spc24"/>
    <property type="match status" value="1"/>
</dbReference>
<comment type="function">
    <text evidence="11">Acts as a component of the essential kinetochore-associated NDC80 complex, which is required for chromosome segregation and spindle checkpoint activity.</text>
</comment>
<dbReference type="SUPFAM" id="SSF143026">
    <property type="entry name" value="Kinetochore globular domain"/>
    <property type="match status" value="1"/>
</dbReference>
<evidence type="ECO:0000256" key="8">
    <source>
        <dbReference type="ARBA" id="ARBA00023242"/>
    </source>
</evidence>